<evidence type="ECO:0000313" key="2">
    <source>
        <dbReference type="EMBL" id="CAH1801448.1"/>
    </source>
</evidence>
<keyword evidence="1" id="KW-1133">Transmembrane helix</keyword>
<reference evidence="2" key="1">
    <citation type="submission" date="2022-03" db="EMBL/GenBank/DDBJ databases">
        <authorList>
            <person name="Martin C."/>
        </authorList>
    </citation>
    <scope>NUCLEOTIDE SEQUENCE</scope>
</reference>
<accession>A0A8S4QA50</accession>
<proteinExistence type="predicted"/>
<evidence type="ECO:0008006" key="4">
    <source>
        <dbReference type="Google" id="ProtNLM"/>
    </source>
</evidence>
<dbReference type="EMBL" id="CAIIXF020000012">
    <property type="protein sequence ID" value="CAH1801448.1"/>
    <property type="molecule type" value="Genomic_DNA"/>
</dbReference>
<name>A0A8S4QA50_OWEFU</name>
<feature type="transmembrane region" description="Helical" evidence="1">
    <location>
        <begin position="178"/>
        <end position="200"/>
    </location>
</feature>
<keyword evidence="1" id="KW-0472">Membrane</keyword>
<comment type="caution">
    <text evidence="2">The sequence shown here is derived from an EMBL/GenBank/DDBJ whole genome shotgun (WGS) entry which is preliminary data.</text>
</comment>
<gene>
    <name evidence="2" type="ORF">OFUS_LOCUS25237</name>
</gene>
<keyword evidence="3" id="KW-1185">Reference proteome</keyword>
<sequence length="284" mass="32477">MSDFIKLYSHDFLIIYNKNSPNSIETAHKLLVILEQRGLKGFLWHRDSDSNSSPEQNFEALDRGRYILTIFNKGFKTDKSAVYTLECVFRRLINSGELTRFIPVVIGVERRGVYSVGKAQNHSPRRFTVLTKYKPLFNNMASRQHNRRTLTKGNYTRLKNILEKIGWKDHKHRNWLKIGLITVAAVVVVVLIAVAVVVVYNQNDIVTFGEVSVNPEANTTKSLNTNATKNNITAIDVTDESKTMVKNDDVFTINATRTTPFMCKLFPYVLPKLCSHENHSKEDN</sequence>
<dbReference type="AlphaFoldDB" id="A0A8S4QA50"/>
<organism evidence="2 3">
    <name type="scientific">Owenia fusiformis</name>
    <name type="common">Polychaete worm</name>
    <dbReference type="NCBI Taxonomy" id="6347"/>
    <lineage>
        <taxon>Eukaryota</taxon>
        <taxon>Metazoa</taxon>
        <taxon>Spiralia</taxon>
        <taxon>Lophotrochozoa</taxon>
        <taxon>Annelida</taxon>
        <taxon>Polychaeta</taxon>
        <taxon>Sedentaria</taxon>
        <taxon>Canalipalpata</taxon>
        <taxon>Sabellida</taxon>
        <taxon>Oweniida</taxon>
        <taxon>Oweniidae</taxon>
        <taxon>Owenia</taxon>
    </lineage>
</organism>
<evidence type="ECO:0000256" key="1">
    <source>
        <dbReference type="SAM" id="Phobius"/>
    </source>
</evidence>
<keyword evidence="1" id="KW-0812">Transmembrane</keyword>
<protein>
    <recommendedName>
        <fullName evidence="4">TIR domain-containing protein</fullName>
    </recommendedName>
</protein>
<dbReference type="Proteomes" id="UP000749559">
    <property type="component" value="Unassembled WGS sequence"/>
</dbReference>
<evidence type="ECO:0000313" key="3">
    <source>
        <dbReference type="Proteomes" id="UP000749559"/>
    </source>
</evidence>